<evidence type="ECO:0000256" key="1">
    <source>
        <dbReference type="SAM" id="MobiDB-lite"/>
    </source>
</evidence>
<dbReference type="Proteomes" id="UP000284842">
    <property type="component" value="Unassembled WGS sequence"/>
</dbReference>
<evidence type="ECO:0000313" key="3">
    <source>
        <dbReference type="Proteomes" id="UP000284842"/>
    </source>
</evidence>
<protein>
    <recommendedName>
        <fullName evidence="4">No apical meristem-associated C-terminal domain-containing protein</fullName>
    </recommendedName>
</protein>
<comment type="caution">
    <text evidence="2">The sequence shown here is derived from an EMBL/GenBank/DDBJ whole genome shotgun (WGS) entry which is preliminary data.</text>
</comment>
<feature type="compositionally biased region" description="Acidic residues" evidence="1">
    <location>
        <begin position="35"/>
        <end position="51"/>
    </location>
</feature>
<sequence>MATTKKKTPKKTAPKVSSKPIPATTRRKGKPVDESQSEEEPGEDEGEDSTEAEVSWTDNNHALTFKLLDGMTQYPEMKHGIFPPKGQNASTAKGGGKPKSHWYFLLATHIFAEDPIHKKAFEATQIQGKAGTAAKKEWIRRVKNRVSRMTKVTLDHIKTMGKTGEGIQHESDLDMTKENSLTNAWSAIKETCPWFFKMKEFIADRPNKRPVGIGNSQTEIDMEVFEGPVNNDEVDEVVDDKSEEDRSKGWHGVSEGLETIDTSEGASSVIDGEGIVDTSDSERVEGIGGGKSDEDEEDDDELPVRVGQPNNQHQLAAAKKRKVTDDQKPNHLALSLKSKPSKPAATQVKAEDTNSRPTKKAKVHEFSHLLQAEELTRQKELDLQRIKLESSTRLKIATSETAKAAIEAKIEMEKHRLAERKAKLDVQKELRLEEMRLKHQLELEKLKAFAQARHTSNSNVAGQGEGYGVLNNGAGGVGTVGGSNDIQAFGALNSSSNDFHYTLDFSTSGTGSSDTSGMGW</sequence>
<feature type="compositionally biased region" description="Basic residues" evidence="1">
    <location>
        <begin position="1"/>
        <end position="13"/>
    </location>
</feature>
<dbReference type="EMBL" id="NHTK01005744">
    <property type="protein sequence ID" value="PPQ74563.1"/>
    <property type="molecule type" value="Genomic_DNA"/>
</dbReference>
<feature type="region of interest" description="Disordered" evidence="1">
    <location>
        <begin position="1"/>
        <end position="57"/>
    </location>
</feature>
<dbReference type="AlphaFoldDB" id="A0A409W876"/>
<evidence type="ECO:0008006" key="4">
    <source>
        <dbReference type="Google" id="ProtNLM"/>
    </source>
</evidence>
<feature type="region of interest" description="Disordered" evidence="1">
    <location>
        <begin position="227"/>
        <end position="361"/>
    </location>
</feature>
<organism evidence="2 3">
    <name type="scientific">Panaeolus cyanescens</name>
    <dbReference type="NCBI Taxonomy" id="181874"/>
    <lineage>
        <taxon>Eukaryota</taxon>
        <taxon>Fungi</taxon>
        <taxon>Dikarya</taxon>
        <taxon>Basidiomycota</taxon>
        <taxon>Agaricomycotina</taxon>
        <taxon>Agaricomycetes</taxon>
        <taxon>Agaricomycetidae</taxon>
        <taxon>Agaricales</taxon>
        <taxon>Agaricineae</taxon>
        <taxon>Galeropsidaceae</taxon>
        <taxon>Panaeolus</taxon>
    </lineage>
</organism>
<reference evidence="2 3" key="1">
    <citation type="journal article" date="2018" name="Evol. Lett.">
        <title>Horizontal gene cluster transfer increased hallucinogenic mushroom diversity.</title>
        <authorList>
            <person name="Reynolds H.T."/>
            <person name="Vijayakumar V."/>
            <person name="Gluck-Thaler E."/>
            <person name="Korotkin H.B."/>
            <person name="Matheny P.B."/>
            <person name="Slot J.C."/>
        </authorList>
    </citation>
    <scope>NUCLEOTIDE SEQUENCE [LARGE SCALE GENOMIC DNA]</scope>
    <source>
        <strain evidence="2 3">2629</strain>
    </source>
</reference>
<proteinExistence type="predicted"/>
<dbReference type="OrthoDB" id="3269701at2759"/>
<gene>
    <name evidence="2" type="ORF">CVT24_004355</name>
</gene>
<name>A0A409W876_9AGAR</name>
<evidence type="ECO:0000313" key="2">
    <source>
        <dbReference type="EMBL" id="PPQ74563.1"/>
    </source>
</evidence>
<feature type="compositionally biased region" description="Basic and acidic residues" evidence="1">
    <location>
        <begin position="239"/>
        <end position="248"/>
    </location>
</feature>
<accession>A0A409W876</accession>
<keyword evidence="3" id="KW-1185">Reference proteome</keyword>
<dbReference type="InParanoid" id="A0A409W876"/>